<dbReference type="Proteomes" id="UP000290572">
    <property type="component" value="Unassembled WGS sequence"/>
</dbReference>
<dbReference type="GO" id="GO:0005829">
    <property type="term" value="C:cytosol"/>
    <property type="evidence" value="ECO:0007669"/>
    <property type="project" value="TreeGrafter"/>
</dbReference>
<evidence type="ECO:0000313" key="3">
    <source>
        <dbReference type="Proteomes" id="UP000290572"/>
    </source>
</evidence>
<dbReference type="Pfam" id="PF15882">
    <property type="entry name" value="DUF4735"/>
    <property type="match status" value="1"/>
</dbReference>
<dbReference type="EMBL" id="QBIY01012226">
    <property type="protein sequence ID" value="RXN26624.1"/>
    <property type="molecule type" value="Genomic_DNA"/>
</dbReference>
<keyword evidence="3" id="KW-1185">Reference proteome</keyword>
<name>A0A498L9I0_LABRO</name>
<dbReference type="InterPro" id="IPR031751">
    <property type="entry name" value="DUF4735"/>
</dbReference>
<evidence type="ECO:0000313" key="1">
    <source>
        <dbReference type="EMBL" id="RXN02537.1"/>
    </source>
</evidence>
<protein>
    <submittedName>
        <fullName evidence="1">UPF0764 C16orf89-like protein</fullName>
    </submittedName>
</protein>
<dbReference type="EMBL" id="QBIY01013498">
    <property type="protein sequence ID" value="RXN02537.1"/>
    <property type="molecule type" value="Genomic_DNA"/>
</dbReference>
<dbReference type="PANTHER" id="PTHR33539:SF1">
    <property type="entry name" value="UPF0764 PROTEIN C16ORF89"/>
    <property type="match status" value="1"/>
</dbReference>
<accession>A0A498L9I0</accession>
<gene>
    <name evidence="2" type="ORF">ROHU_005678</name>
    <name evidence="1" type="ORF">ROHU_034964</name>
</gene>
<organism evidence="1 3">
    <name type="scientific">Labeo rohita</name>
    <name type="common">Indian major carp</name>
    <name type="synonym">Cyprinus rohita</name>
    <dbReference type="NCBI Taxonomy" id="84645"/>
    <lineage>
        <taxon>Eukaryota</taxon>
        <taxon>Metazoa</taxon>
        <taxon>Chordata</taxon>
        <taxon>Craniata</taxon>
        <taxon>Vertebrata</taxon>
        <taxon>Euteleostomi</taxon>
        <taxon>Actinopterygii</taxon>
        <taxon>Neopterygii</taxon>
        <taxon>Teleostei</taxon>
        <taxon>Ostariophysi</taxon>
        <taxon>Cypriniformes</taxon>
        <taxon>Cyprinidae</taxon>
        <taxon>Labeoninae</taxon>
        <taxon>Labeonini</taxon>
        <taxon>Labeo</taxon>
    </lineage>
</organism>
<evidence type="ECO:0000313" key="2">
    <source>
        <dbReference type="EMBL" id="RXN26624.1"/>
    </source>
</evidence>
<proteinExistence type="predicted"/>
<dbReference type="PANTHER" id="PTHR33539">
    <property type="entry name" value="UPF0764 PROTEIN C16ORF89"/>
    <property type="match status" value="1"/>
</dbReference>
<comment type="caution">
    <text evidence="1">The sequence shown here is derived from an EMBL/GenBank/DDBJ whole genome shotgun (WGS) entry which is preliminary data.</text>
</comment>
<dbReference type="STRING" id="84645.A0A498L9I0"/>
<dbReference type="AlphaFoldDB" id="A0A498L9I0"/>
<dbReference type="GO" id="GO:0016020">
    <property type="term" value="C:membrane"/>
    <property type="evidence" value="ECO:0007669"/>
    <property type="project" value="TreeGrafter"/>
</dbReference>
<reference evidence="1 3" key="1">
    <citation type="submission" date="2018-03" db="EMBL/GenBank/DDBJ databases">
        <title>Draft genome sequence of Rohu Carp (Labeo rohita).</title>
        <authorList>
            <person name="Das P."/>
            <person name="Kushwaha B."/>
            <person name="Joshi C.G."/>
            <person name="Kumar D."/>
            <person name="Nagpure N.S."/>
            <person name="Sahoo L."/>
            <person name="Das S.P."/>
            <person name="Bit A."/>
            <person name="Patnaik S."/>
            <person name="Meher P.K."/>
            <person name="Jayasankar P."/>
            <person name="Koringa P.G."/>
            <person name="Patel N.V."/>
            <person name="Hinsu A.T."/>
            <person name="Kumar R."/>
            <person name="Pandey M."/>
            <person name="Agarwal S."/>
            <person name="Srivastava S."/>
            <person name="Singh M."/>
            <person name="Iquebal M.A."/>
            <person name="Jaiswal S."/>
            <person name="Angadi U.B."/>
            <person name="Kumar N."/>
            <person name="Raza M."/>
            <person name="Shah T.M."/>
            <person name="Rai A."/>
            <person name="Jena J.K."/>
        </authorList>
    </citation>
    <scope>NUCLEOTIDE SEQUENCE [LARGE SCALE GENOMIC DNA]</scope>
    <source>
        <strain evidence="1">DASCIFA01</strain>
        <tissue evidence="1">Testis</tissue>
    </source>
</reference>
<sequence length="76" mass="8777">MLKRLNKSLSTAVSALQETDPKYFKEFEPILDSSFWSLPTEWSSTDPSLVYTSVRSMECYDEQLSDKCMTLLLGTW</sequence>